<evidence type="ECO:0000259" key="4">
    <source>
        <dbReference type="SMART" id="SM00322"/>
    </source>
</evidence>
<dbReference type="SUPFAM" id="SSF54791">
    <property type="entry name" value="Eukaryotic type KH-domain (KH-domain type I)"/>
    <property type="match status" value="3"/>
</dbReference>
<dbReference type="InterPro" id="IPR055256">
    <property type="entry name" value="KH_1_KHDC4/BBP-like"/>
</dbReference>
<feature type="compositionally biased region" description="Basic and acidic residues" evidence="3">
    <location>
        <begin position="1"/>
        <end position="13"/>
    </location>
</feature>
<dbReference type="OrthoDB" id="313257at2759"/>
<dbReference type="Pfam" id="PF22675">
    <property type="entry name" value="KH-I_KHDC4-BBP"/>
    <property type="match status" value="1"/>
</dbReference>
<dbReference type="InterPro" id="IPR004088">
    <property type="entry name" value="KH_dom_type_1"/>
</dbReference>
<reference evidence="5 6" key="1">
    <citation type="submission" date="2014-06" db="EMBL/GenBank/DDBJ databases">
        <authorList>
            <person name="Swart Estienne"/>
        </authorList>
    </citation>
    <scope>NUCLEOTIDE SEQUENCE [LARGE SCALE GENOMIC DNA]</scope>
    <source>
        <strain evidence="5 6">130c</strain>
    </source>
</reference>
<sequence>MPRDKIQRSRSREQPQYYQPQVQHHNLQQQQQSQYPQVHTQFNGNQQMINGQSINSNYKQCIKQASRKYSPDNTNNFSEDKRYHSSSHNHHQSFSKRFDFYQVYSKFDKHHNNSGYTQNQHKSKGKGGFTRHRSQSSSQSRYRSPRSRSSETSGDYKKYKSRRAQDSKYAFKSKHHEHKSYGSTAYLAKKYSSKRNKSFHDSQLKPYKKRYDRSRGRSFDSSRRTSPTKKTFNFRKQSINNHNDEKHKLAWISSISKVQEQKPLTVSFQNKNTVTSNFETFERDQLCSNTDGFQNQKPIEMPKFKISPIEKTGSISKYQIPGLTQTFISTQPDGQKYKQKIYMPRNTGINYVGLLIGPKGIYQKRLQEQTDCKILIRGRGSHKDGHPMQQNDVDDQHVLIIGDTEEKAQNAAKVVYRVLTADEETRNAIRQEQLYAAQEMSKDLYKHPIDDYLLTPYGPPSPYALIIPVPNECVGLIIGKGGETIRYLQMKSGSKIQVAKKEIPNSTMRNVFIEGQPEKFDGAKALIENIVNEHRKMQESFSLKGEVNPFPGPYTNFAISNAIIDIIIGQNGQTIKSLHQKTGCYIFIPQEVNSSNERVLQLSGPLESIEKCKIELLQIIRNVQNFADSTGQKLDNHIQKASFLQQNEFQKKSLLEQAMKDQQLLLPKSHNFYSSDIKDENPVEDPSKSGNVFNQISQKDFLFDPLAAAYYERFTLFTQGSSLNFNELKWPALAKSRLENSNKNYKTYYEEYCTQYGIQCNLNSLDFEQSLLSESTNLSTSTANSNNQQQSQSQSVNVNKNMQASQDCYNKIIGSCAPNEIIPQQVNVTQTNDNQQQQQHQQQYICKQYNQMQLPIYSQSQCFTGDQIQYVTYSQQPYDGWSGMPVQSQMNTSGYGLGPSSQSQYLSQDQYFSNGAIYHHQLSQQSHLQPQAQLQQYSSQQIQQQQQQKQSAVSLFYKCFGPDGTISRQIPQSSQGYITDQEQGVYQLNNFNSHQSTYDQTLDQMSSYPADSTMCVGYREDLMIDEESNDEINICHDEDEEYQQFSQDVQLQDYPQDNDAVELIIEQD</sequence>
<feature type="region of interest" description="Disordered" evidence="3">
    <location>
        <begin position="111"/>
        <end position="230"/>
    </location>
</feature>
<keyword evidence="1" id="KW-0677">Repeat</keyword>
<evidence type="ECO:0000256" key="2">
    <source>
        <dbReference type="PROSITE-ProRule" id="PRU00117"/>
    </source>
</evidence>
<dbReference type="AlphaFoldDB" id="A0A078B3H3"/>
<feature type="domain" description="K Homology" evidence="4">
    <location>
        <begin position="461"/>
        <end position="532"/>
    </location>
</feature>
<protein>
    <submittedName>
        <fullName evidence="5">Kh domain containing protein</fullName>
    </submittedName>
</protein>
<feature type="region of interest" description="Disordered" evidence="3">
    <location>
        <begin position="778"/>
        <end position="797"/>
    </location>
</feature>
<feature type="region of interest" description="Disordered" evidence="3">
    <location>
        <begin position="1"/>
        <end position="34"/>
    </location>
</feature>
<dbReference type="PROSITE" id="PS50084">
    <property type="entry name" value="KH_TYPE_1"/>
    <property type="match status" value="3"/>
</dbReference>
<dbReference type="GO" id="GO:0003723">
    <property type="term" value="F:RNA binding"/>
    <property type="evidence" value="ECO:0007669"/>
    <property type="project" value="UniProtKB-UniRule"/>
</dbReference>
<dbReference type="CDD" id="cd00105">
    <property type="entry name" value="KH-I"/>
    <property type="match status" value="1"/>
</dbReference>
<organism evidence="5 6">
    <name type="scientific">Stylonychia lemnae</name>
    <name type="common">Ciliate</name>
    <dbReference type="NCBI Taxonomy" id="5949"/>
    <lineage>
        <taxon>Eukaryota</taxon>
        <taxon>Sar</taxon>
        <taxon>Alveolata</taxon>
        <taxon>Ciliophora</taxon>
        <taxon>Intramacronucleata</taxon>
        <taxon>Spirotrichea</taxon>
        <taxon>Stichotrichia</taxon>
        <taxon>Sporadotrichida</taxon>
        <taxon>Oxytrichidae</taxon>
        <taxon>Stylonychinae</taxon>
        <taxon>Stylonychia</taxon>
    </lineage>
</organism>
<feature type="compositionally biased region" description="Basic and acidic residues" evidence="3">
    <location>
        <begin position="154"/>
        <end position="166"/>
    </location>
</feature>
<feature type="compositionally biased region" description="Low complexity" evidence="3">
    <location>
        <begin position="14"/>
        <end position="34"/>
    </location>
</feature>
<feature type="region of interest" description="Disordered" evidence="3">
    <location>
        <begin position="65"/>
        <end position="91"/>
    </location>
</feature>
<accession>A0A078B3H3</accession>
<dbReference type="InParanoid" id="A0A078B3H3"/>
<dbReference type="PANTHER" id="PTHR10288">
    <property type="entry name" value="KH DOMAIN CONTAINING RNA BINDING PROTEIN"/>
    <property type="match status" value="1"/>
</dbReference>
<feature type="domain" description="K Homology" evidence="4">
    <location>
        <begin position="335"/>
        <end position="420"/>
    </location>
</feature>
<gene>
    <name evidence="5" type="primary">Contig12629.g13474</name>
    <name evidence="5" type="ORF">STYLEM_18209</name>
</gene>
<name>A0A078B3H3_STYLE</name>
<dbReference type="Gene3D" id="3.30.1370.10">
    <property type="entry name" value="K Homology domain, type 1"/>
    <property type="match status" value="3"/>
</dbReference>
<dbReference type="InterPro" id="IPR036612">
    <property type="entry name" value="KH_dom_type_1_sf"/>
</dbReference>
<dbReference type="Pfam" id="PF00013">
    <property type="entry name" value="KH_1"/>
    <property type="match status" value="2"/>
</dbReference>
<feature type="compositionally biased region" description="Basic residues" evidence="3">
    <location>
        <begin position="121"/>
        <end position="134"/>
    </location>
</feature>
<dbReference type="SMART" id="SM00322">
    <property type="entry name" value="KH"/>
    <property type="match status" value="3"/>
</dbReference>
<dbReference type="EMBL" id="CCKQ01017213">
    <property type="protein sequence ID" value="CDW89080.1"/>
    <property type="molecule type" value="Genomic_DNA"/>
</dbReference>
<dbReference type="InterPro" id="IPR004087">
    <property type="entry name" value="KH_dom"/>
</dbReference>
<evidence type="ECO:0000313" key="5">
    <source>
        <dbReference type="EMBL" id="CDW89080.1"/>
    </source>
</evidence>
<evidence type="ECO:0000256" key="3">
    <source>
        <dbReference type="SAM" id="MobiDB-lite"/>
    </source>
</evidence>
<keyword evidence="2" id="KW-0694">RNA-binding</keyword>
<dbReference type="Proteomes" id="UP000039865">
    <property type="component" value="Unassembled WGS sequence"/>
</dbReference>
<evidence type="ECO:0000313" key="6">
    <source>
        <dbReference type="Proteomes" id="UP000039865"/>
    </source>
</evidence>
<keyword evidence="6" id="KW-1185">Reference proteome</keyword>
<evidence type="ECO:0000256" key="1">
    <source>
        <dbReference type="ARBA" id="ARBA00022737"/>
    </source>
</evidence>
<feature type="compositionally biased region" description="Basic and acidic residues" evidence="3">
    <location>
        <begin position="213"/>
        <end position="223"/>
    </location>
</feature>
<proteinExistence type="predicted"/>
<feature type="domain" description="K Homology" evidence="4">
    <location>
        <begin position="551"/>
        <end position="621"/>
    </location>
</feature>